<name>A0A171DF62_9SYNE</name>
<dbReference type="AlphaFoldDB" id="A0A171DF62"/>
<sequence>MIVSPKRRPRFFHPLAAVETRSDGQCFANAFAVAEHRVNMALTGALLPALKVVTILRETGFARLHIQSMFEDARQGNPHARLRMIEFTADALVEEEGLVAGALEDDADDQIPMAAT</sequence>
<keyword evidence="2" id="KW-1185">Reference proteome</keyword>
<organism evidence="1 2">
    <name type="scientific">Candidatus Synechococcus spongiarum</name>
    <dbReference type="NCBI Taxonomy" id="431041"/>
    <lineage>
        <taxon>Bacteria</taxon>
        <taxon>Bacillati</taxon>
        <taxon>Cyanobacteriota</taxon>
        <taxon>Cyanophyceae</taxon>
        <taxon>Synechococcales</taxon>
        <taxon>Synechococcaceae</taxon>
        <taxon>Synechococcus</taxon>
    </lineage>
</organism>
<evidence type="ECO:0000313" key="2">
    <source>
        <dbReference type="Proteomes" id="UP000182631"/>
    </source>
</evidence>
<gene>
    <name evidence="1" type="ORF">FLM9_318</name>
</gene>
<accession>A0A171DF62</accession>
<dbReference type="EMBL" id="FITM01000034">
    <property type="protein sequence ID" value="SAY38435.1"/>
    <property type="molecule type" value="Genomic_DNA"/>
</dbReference>
<dbReference type="Proteomes" id="UP000182631">
    <property type="component" value="Unassembled WGS sequence"/>
</dbReference>
<reference evidence="2" key="1">
    <citation type="submission" date="2016-02" db="EMBL/GenBank/DDBJ databases">
        <authorList>
            <person name="liu f."/>
        </authorList>
    </citation>
    <scope>NUCLEOTIDE SEQUENCE [LARGE SCALE GENOMIC DNA]</scope>
</reference>
<dbReference type="RefSeq" id="WP_257242946.1">
    <property type="nucleotide sequence ID" value="NZ_FITM01000034.1"/>
</dbReference>
<protein>
    <submittedName>
        <fullName evidence="1">Small primase-like proteins (Toprim domain)</fullName>
    </submittedName>
</protein>
<evidence type="ECO:0000313" key="1">
    <source>
        <dbReference type="EMBL" id="SAY38435.1"/>
    </source>
</evidence>
<proteinExistence type="predicted"/>